<keyword evidence="4 11" id="KW-0479">Metal-binding</keyword>
<keyword evidence="7 8" id="KW-0326">Glycosidase</keyword>
<feature type="domain" description="Glycoside hydrolase family 42 N-terminal" evidence="12">
    <location>
        <begin position="20"/>
        <end position="375"/>
    </location>
</feature>
<evidence type="ECO:0000259" key="12">
    <source>
        <dbReference type="Pfam" id="PF02449"/>
    </source>
</evidence>
<evidence type="ECO:0000256" key="1">
    <source>
        <dbReference type="ARBA" id="ARBA00001412"/>
    </source>
</evidence>
<evidence type="ECO:0000256" key="11">
    <source>
        <dbReference type="PIRSR" id="PIRSR001084-3"/>
    </source>
</evidence>
<keyword evidence="6 11" id="KW-0862">Zinc</keyword>
<dbReference type="InterPro" id="IPR017853">
    <property type="entry name" value="GH"/>
</dbReference>
<keyword evidence="15" id="KW-1185">Reference proteome</keyword>
<feature type="binding site" evidence="10">
    <location>
        <position position="116"/>
    </location>
    <ligand>
        <name>substrate</name>
    </ligand>
</feature>
<proteinExistence type="inferred from homology"/>
<feature type="binding site" evidence="10">
    <location>
        <position position="154"/>
    </location>
    <ligand>
        <name>substrate</name>
    </ligand>
</feature>
<dbReference type="GO" id="GO:0005975">
    <property type="term" value="P:carbohydrate metabolic process"/>
    <property type="evidence" value="ECO:0007669"/>
    <property type="project" value="InterPro"/>
</dbReference>
<sequence>MKDKNKHTANRDELILGSAWYPEQWSRSIWEEDMEEMRNLGFNTARLGEFAWGKLEPSEGKYDLTWLEDALDLLYKNGIGAILCTPTAAPPSWLLKKHPEIGYVEADGYKHMHGARQHACYNNDDFRSYSRKITEIIADHFGEHPALIAWQIDNELGSHQQRSMSEASVKRWHQWLEKRYGTIEKLNEAWKTVIWSQTYCDFNDVPPPYQLTYYTHNLSLKLNYRRFMSDMIAEFQKEQIDIIKAYSDAPVTHNSTSHQDEWRLSRHLDFPSADVYTYENTREGIQYRYDLLRNLNPTAKFITMETSAEGFIDNALYREGWISCHSFINYCMGGKGFCFWPWRQQPGGAEIFHEAMLHVSGRHTSGWENAKEAVETKNLLSSVLKDYRPTRAEVALITSDYNARFSFLDRAGGIETNFDYNKRLLECYETLSNLNVWRDVILDEAAFDSYPLLYTPYLPYIRPELLEQLCTMVEDNGSTWVIGPYTGFLDQDNTIPQQAILGDLEERIGFETKNLIAAGELNVEINGLPGTTSQFAAIFEPGLQDEVIGTYTTERFKGQAWGIRRNFGKGKIYIVGSHLDDVSRHHFWKKLLLDEGIKSNAGRNNGLVEIPLTHHQPKNDAVGICNWTHSEKRISLSGKSVLAACQRTNSDNHDLTLPPLTWALVQHSNITQAIDCKDDEHVILNQ</sequence>
<dbReference type="SUPFAM" id="SSF51445">
    <property type="entry name" value="(Trans)glycosidases"/>
    <property type="match status" value="1"/>
</dbReference>
<keyword evidence="5 8" id="KW-0378">Hydrolase</keyword>
<dbReference type="InterPro" id="IPR013738">
    <property type="entry name" value="Beta_galactosidase_Trimer"/>
</dbReference>
<accession>A0AAQ3L9E5</accession>
<dbReference type="GO" id="GO:0009341">
    <property type="term" value="C:beta-galactosidase complex"/>
    <property type="evidence" value="ECO:0007669"/>
    <property type="project" value="InterPro"/>
</dbReference>
<dbReference type="InterPro" id="IPR029062">
    <property type="entry name" value="Class_I_gatase-like"/>
</dbReference>
<dbReference type="PANTHER" id="PTHR36447:SF2">
    <property type="entry name" value="BETA-GALACTOSIDASE YESZ"/>
    <property type="match status" value="1"/>
</dbReference>
<feature type="binding site" evidence="11">
    <location>
        <position position="120"/>
    </location>
    <ligand>
        <name>Zn(2+)</name>
        <dbReference type="ChEBI" id="CHEBI:29105"/>
    </ligand>
</feature>
<evidence type="ECO:0000256" key="2">
    <source>
        <dbReference type="ARBA" id="ARBA00005940"/>
    </source>
</evidence>
<dbReference type="SUPFAM" id="SSF52317">
    <property type="entry name" value="Class I glutamine amidotransferase-like"/>
    <property type="match status" value="1"/>
</dbReference>
<comment type="catalytic activity">
    <reaction evidence="1 8">
        <text>Hydrolysis of terminal non-reducing beta-D-galactose residues in beta-D-galactosides.</text>
        <dbReference type="EC" id="3.2.1.23"/>
    </reaction>
</comment>
<dbReference type="PANTHER" id="PTHR36447">
    <property type="entry name" value="BETA-GALACTOSIDASE GANA"/>
    <property type="match status" value="1"/>
</dbReference>
<dbReference type="EC" id="3.2.1.23" evidence="3 8"/>
<dbReference type="InterPro" id="IPR013529">
    <property type="entry name" value="Glyco_hydro_42_N"/>
</dbReference>
<dbReference type="Pfam" id="PF02449">
    <property type="entry name" value="Glyco_hydro_42"/>
    <property type="match status" value="1"/>
</dbReference>
<feature type="active site" description="Proton donor" evidence="9">
    <location>
        <position position="155"/>
    </location>
</feature>
<dbReference type="CDD" id="cd03143">
    <property type="entry name" value="A4_beta-galactosidase_middle_domain"/>
    <property type="match status" value="1"/>
</dbReference>
<reference evidence="14 15" key="1">
    <citation type="submission" date="2023-10" db="EMBL/GenBank/DDBJ databases">
        <title>Rubellicoccus peritrichatus gen. nov., sp. nov., isolated from an algae of coral reef tank.</title>
        <authorList>
            <person name="Luo J."/>
        </authorList>
    </citation>
    <scope>NUCLEOTIDE SEQUENCE [LARGE SCALE GENOMIC DNA]</scope>
    <source>
        <strain evidence="14 15">CR14</strain>
    </source>
</reference>
<evidence type="ECO:0000256" key="5">
    <source>
        <dbReference type="ARBA" id="ARBA00022801"/>
    </source>
</evidence>
<organism evidence="14 15">
    <name type="scientific">Rubellicoccus peritrichatus</name>
    <dbReference type="NCBI Taxonomy" id="3080537"/>
    <lineage>
        <taxon>Bacteria</taxon>
        <taxon>Pseudomonadati</taxon>
        <taxon>Verrucomicrobiota</taxon>
        <taxon>Opitutia</taxon>
        <taxon>Puniceicoccales</taxon>
        <taxon>Cerasicoccaceae</taxon>
        <taxon>Rubellicoccus</taxon>
    </lineage>
</organism>
<dbReference type="PIRSF" id="PIRSF001084">
    <property type="entry name" value="B-galactosidase"/>
    <property type="match status" value="1"/>
</dbReference>
<evidence type="ECO:0000259" key="13">
    <source>
        <dbReference type="Pfam" id="PF08532"/>
    </source>
</evidence>
<protein>
    <recommendedName>
        <fullName evidence="3 8">Beta-galactosidase</fullName>
        <shortName evidence="8">Beta-gal</shortName>
        <ecNumber evidence="3 8">3.2.1.23</ecNumber>
    </recommendedName>
</protein>
<dbReference type="RefSeq" id="WP_317831727.1">
    <property type="nucleotide sequence ID" value="NZ_CP136920.1"/>
</dbReference>
<gene>
    <name evidence="14" type="ORF">RZN69_13990</name>
</gene>
<dbReference type="InterPro" id="IPR003476">
    <property type="entry name" value="Glyco_hydro_42"/>
</dbReference>
<evidence type="ECO:0000256" key="7">
    <source>
        <dbReference type="ARBA" id="ARBA00023295"/>
    </source>
</evidence>
<evidence type="ECO:0000313" key="14">
    <source>
        <dbReference type="EMBL" id="WOO39730.1"/>
    </source>
</evidence>
<dbReference type="KEGG" id="puo:RZN69_13990"/>
<evidence type="ECO:0000313" key="15">
    <source>
        <dbReference type="Proteomes" id="UP001304300"/>
    </source>
</evidence>
<dbReference type="GO" id="GO:0046872">
    <property type="term" value="F:metal ion binding"/>
    <property type="evidence" value="ECO:0007669"/>
    <property type="project" value="UniProtKB-KW"/>
</dbReference>
<feature type="active site" description="Nucleophile" evidence="9">
    <location>
        <position position="305"/>
    </location>
</feature>
<dbReference type="Gene3D" id="3.20.20.80">
    <property type="entry name" value="Glycosidases"/>
    <property type="match status" value="1"/>
</dbReference>
<name>A0AAQ3L9E5_9BACT</name>
<dbReference type="Gene3D" id="3.40.50.880">
    <property type="match status" value="1"/>
</dbReference>
<evidence type="ECO:0000256" key="10">
    <source>
        <dbReference type="PIRSR" id="PIRSR001084-2"/>
    </source>
</evidence>
<dbReference type="Proteomes" id="UP001304300">
    <property type="component" value="Chromosome"/>
</dbReference>
<evidence type="ECO:0000256" key="6">
    <source>
        <dbReference type="ARBA" id="ARBA00022833"/>
    </source>
</evidence>
<evidence type="ECO:0000256" key="9">
    <source>
        <dbReference type="PIRSR" id="PIRSR001084-1"/>
    </source>
</evidence>
<comment type="similarity">
    <text evidence="2 8">Belongs to the glycosyl hydrolase 42 family.</text>
</comment>
<dbReference type="GO" id="GO:0004565">
    <property type="term" value="F:beta-galactosidase activity"/>
    <property type="evidence" value="ECO:0007669"/>
    <property type="project" value="UniProtKB-EC"/>
</dbReference>
<feature type="domain" description="Beta-galactosidase trimerisation" evidence="13">
    <location>
        <begin position="392"/>
        <end position="596"/>
    </location>
</feature>
<dbReference type="EMBL" id="CP136920">
    <property type="protein sequence ID" value="WOO39730.1"/>
    <property type="molecule type" value="Genomic_DNA"/>
</dbReference>
<evidence type="ECO:0000256" key="4">
    <source>
        <dbReference type="ARBA" id="ARBA00022723"/>
    </source>
</evidence>
<evidence type="ECO:0000256" key="3">
    <source>
        <dbReference type="ARBA" id="ARBA00012756"/>
    </source>
</evidence>
<evidence type="ECO:0000256" key="8">
    <source>
        <dbReference type="PIRNR" id="PIRNR001084"/>
    </source>
</evidence>
<dbReference type="AlphaFoldDB" id="A0AAQ3L9E5"/>
<dbReference type="Pfam" id="PF08532">
    <property type="entry name" value="Glyco_hydro_42M"/>
    <property type="match status" value="1"/>
</dbReference>